<dbReference type="Gene3D" id="3.40.50.300">
    <property type="entry name" value="P-loop containing nucleotide triphosphate hydrolases"/>
    <property type="match status" value="1"/>
</dbReference>
<dbReference type="InterPro" id="IPR017871">
    <property type="entry name" value="ABC_transporter-like_CS"/>
</dbReference>
<dbReference type="PROSITE" id="PS50893">
    <property type="entry name" value="ABC_TRANSPORTER_2"/>
    <property type="match status" value="1"/>
</dbReference>
<evidence type="ECO:0000256" key="1">
    <source>
        <dbReference type="ARBA" id="ARBA00022448"/>
    </source>
</evidence>
<dbReference type="PANTHER" id="PTHR42939">
    <property type="entry name" value="ABC TRANSPORTER ATP-BINDING PROTEIN ALBC-RELATED"/>
    <property type="match status" value="1"/>
</dbReference>
<protein>
    <submittedName>
        <fullName evidence="5">Heme ABC exporter ATP-binding subunit CcmA</fullName>
    </submittedName>
</protein>
<evidence type="ECO:0000256" key="2">
    <source>
        <dbReference type="ARBA" id="ARBA00022741"/>
    </source>
</evidence>
<dbReference type="InterPro" id="IPR027417">
    <property type="entry name" value="P-loop_NTPase"/>
</dbReference>
<gene>
    <name evidence="5" type="ORF">F4553_006230</name>
</gene>
<comment type="caution">
    <text evidence="5">The sequence shown here is derived from an EMBL/GenBank/DDBJ whole genome shotgun (WGS) entry which is preliminary data.</text>
</comment>
<accession>A0A841BYY6</accession>
<keyword evidence="2" id="KW-0547">Nucleotide-binding</keyword>
<dbReference type="InterPro" id="IPR003439">
    <property type="entry name" value="ABC_transporter-like_ATP-bd"/>
</dbReference>
<name>A0A841BYY6_9ACTN</name>
<dbReference type="GO" id="GO:0005524">
    <property type="term" value="F:ATP binding"/>
    <property type="evidence" value="ECO:0007669"/>
    <property type="project" value="UniProtKB-KW"/>
</dbReference>
<evidence type="ECO:0000256" key="3">
    <source>
        <dbReference type="ARBA" id="ARBA00022840"/>
    </source>
</evidence>
<sequence>MKSCVFWVGPNLRNSSRVGVIAIVGGMVVAIRELSVELGGHLVLKDVHLDVTAGEILALVGVNGAGKSTLLRCLAGLLRPTSGQVTVLGSAPDGAPAFWRDVAFVAEEPSWYPGLTVREHLELVGITHGVRDRARIDAVVDEFGLRERAEASPITLSSGQRRRVMLAAALLRPSRLLLLDEPEQALDSEFRSRLGGRLSAYADGGGSVVLAAHDAAFVRSCSARQAVVADGQVDCE</sequence>
<dbReference type="PROSITE" id="PS00211">
    <property type="entry name" value="ABC_TRANSPORTER_1"/>
    <property type="match status" value="1"/>
</dbReference>
<evidence type="ECO:0000259" key="4">
    <source>
        <dbReference type="PROSITE" id="PS50893"/>
    </source>
</evidence>
<evidence type="ECO:0000313" key="5">
    <source>
        <dbReference type="EMBL" id="MBB5872796.1"/>
    </source>
</evidence>
<keyword evidence="6" id="KW-1185">Reference proteome</keyword>
<dbReference type="Pfam" id="PF00005">
    <property type="entry name" value="ABC_tran"/>
    <property type="match status" value="1"/>
</dbReference>
<feature type="domain" description="ABC transporter" evidence="4">
    <location>
        <begin position="29"/>
        <end position="236"/>
    </location>
</feature>
<dbReference type="InterPro" id="IPR051782">
    <property type="entry name" value="ABC_Transporter_VariousFunc"/>
</dbReference>
<dbReference type="SUPFAM" id="SSF52540">
    <property type="entry name" value="P-loop containing nucleoside triphosphate hydrolases"/>
    <property type="match status" value="1"/>
</dbReference>
<keyword evidence="1" id="KW-0813">Transport</keyword>
<dbReference type="InterPro" id="IPR003593">
    <property type="entry name" value="AAA+_ATPase"/>
</dbReference>
<dbReference type="EMBL" id="JACHMN010000003">
    <property type="protein sequence ID" value="MBB5872796.1"/>
    <property type="molecule type" value="Genomic_DNA"/>
</dbReference>
<organism evidence="5 6">
    <name type="scientific">Allocatelliglobosispora scoriae</name>
    <dbReference type="NCBI Taxonomy" id="643052"/>
    <lineage>
        <taxon>Bacteria</taxon>
        <taxon>Bacillati</taxon>
        <taxon>Actinomycetota</taxon>
        <taxon>Actinomycetes</taxon>
        <taxon>Micromonosporales</taxon>
        <taxon>Micromonosporaceae</taxon>
        <taxon>Allocatelliglobosispora</taxon>
    </lineage>
</organism>
<dbReference type="AlphaFoldDB" id="A0A841BYY6"/>
<evidence type="ECO:0000313" key="6">
    <source>
        <dbReference type="Proteomes" id="UP000587527"/>
    </source>
</evidence>
<keyword evidence="3 5" id="KW-0067">ATP-binding</keyword>
<proteinExistence type="predicted"/>
<dbReference type="Proteomes" id="UP000587527">
    <property type="component" value="Unassembled WGS sequence"/>
</dbReference>
<dbReference type="PANTHER" id="PTHR42939:SF1">
    <property type="entry name" value="ABC TRANSPORTER ATP-BINDING PROTEIN ALBC-RELATED"/>
    <property type="match status" value="1"/>
</dbReference>
<dbReference type="SMART" id="SM00382">
    <property type="entry name" value="AAA"/>
    <property type="match status" value="1"/>
</dbReference>
<reference evidence="5 6" key="1">
    <citation type="submission" date="2020-08" db="EMBL/GenBank/DDBJ databases">
        <title>Sequencing the genomes of 1000 actinobacteria strains.</title>
        <authorList>
            <person name="Klenk H.-P."/>
        </authorList>
    </citation>
    <scope>NUCLEOTIDE SEQUENCE [LARGE SCALE GENOMIC DNA]</scope>
    <source>
        <strain evidence="5 6">DSM 45362</strain>
    </source>
</reference>
<dbReference type="GO" id="GO:0016887">
    <property type="term" value="F:ATP hydrolysis activity"/>
    <property type="evidence" value="ECO:0007669"/>
    <property type="project" value="InterPro"/>
</dbReference>